<accession>A0A3Q1IME0</accession>
<evidence type="ECO:0000256" key="10">
    <source>
        <dbReference type="SAM" id="SignalP"/>
    </source>
</evidence>
<sequence length="186" mass="20161">MKSYVLLLALLQSLGCSGIPQYYSEAQSMAARALGAAVAESNSVYAFSHLYRPTQGYVKRVIPTGLNTFDLLIVFDVKQTECTKASGSDPQTCAFSPGFFVPSLSCSSRVRVTTSSAQALSLKCKGDSSSSESSEEMFSKIHQFSFHFPSRAPTPSETPPVQNGHSPYIEKIKIQPRGDAFSNVLE</sequence>
<reference evidence="11" key="2">
    <citation type="submission" date="2025-08" db="UniProtKB">
        <authorList>
            <consortium name="Ensembl"/>
        </authorList>
    </citation>
    <scope>IDENTIFICATION</scope>
</reference>
<reference evidence="11" key="3">
    <citation type="submission" date="2025-09" db="UniProtKB">
        <authorList>
            <consortium name="Ensembl"/>
        </authorList>
    </citation>
    <scope>IDENTIFICATION</scope>
</reference>
<evidence type="ECO:0000256" key="9">
    <source>
        <dbReference type="ARBA" id="ARBA00029627"/>
    </source>
</evidence>
<dbReference type="PANTHER" id="PTHR15444:SF4">
    <property type="entry name" value="SECRETED PHOSPHOPROTEIN 24"/>
    <property type="match status" value="1"/>
</dbReference>
<comment type="subcellular location">
    <subcellularLocation>
        <location evidence="2">Secreted</location>
    </subcellularLocation>
</comment>
<protein>
    <recommendedName>
        <fullName evidence="4">Secreted phosphoprotein 24</fullName>
    </recommendedName>
    <alternativeName>
        <fullName evidence="9">Secreted phosphoprotein 2</fullName>
    </alternativeName>
</protein>
<dbReference type="AlphaFoldDB" id="A0A3Q1IME0"/>
<evidence type="ECO:0000256" key="2">
    <source>
        <dbReference type="ARBA" id="ARBA00004613"/>
    </source>
</evidence>
<feature type="chain" id="PRO_5030079979" description="Secreted phosphoprotein 24" evidence="10">
    <location>
        <begin position="19"/>
        <end position="186"/>
    </location>
</feature>
<dbReference type="PANTHER" id="PTHR15444">
    <property type="entry name" value="SECRETED PHOSPHOPROTEIN 24"/>
    <property type="match status" value="1"/>
</dbReference>
<dbReference type="InterPro" id="IPR046350">
    <property type="entry name" value="Cystatin_sf"/>
</dbReference>
<dbReference type="GO" id="GO:0005576">
    <property type="term" value="C:extracellular region"/>
    <property type="evidence" value="ECO:0007669"/>
    <property type="project" value="UniProtKB-SubCell"/>
</dbReference>
<dbReference type="Pfam" id="PF07448">
    <property type="entry name" value="Spp-24"/>
    <property type="match status" value="1"/>
</dbReference>
<evidence type="ECO:0000256" key="1">
    <source>
        <dbReference type="ARBA" id="ARBA00002371"/>
    </source>
</evidence>
<dbReference type="InParanoid" id="A0A3Q1IME0"/>
<dbReference type="STRING" id="64144.ENSATEP00000005371"/>
<evidence type="ECO:0000256" key="3">
    <source>
        <dbReference type="ARBA" id="ARBA00008576"/>
    </source>
</evidence>
<organism evidence="11 12">
    <name type="scientific">Anabas testudineus</name>
    <name type="common">Climbing perch</name>
    <name type="synonym">Anthias testudineus</name>
    <dbReference type="NCBI Taxonomy" id="64144"/>
    <lineage>
        <taxon>Eukaryota</taxon>
        <taxon>Metazoa</taxon>
        <taxon>Chordata</taxon>
        <taxon>Craniata</taxon>
        <taxon>Vertebrata</taxon>
        <taxon>Euteleostomi</taxon>
        <taxon>Actinopterygii</taxon>
        <taxon>Neopterygii</taxon>
        <taxon>Teleostei</taxon>
        <taxon>Neoteleostei</taxon>
        <taxon>Acanthomorphata</taxon>
        <taxon>Anabantaria</taxon>
        <taxon>Anabantiformes</taxon>
        <taxon>Anabantoidei</taxon>
        <taxon>Anabantidae</taxon>
        <taxon>Anabas</taxon>
    </lineage>
</organism>
<keyword evidence="8" id="KW-1015">Disulfide bond</keyword>
<keyword evidence="6" id="KW-0597">Phosphoprotein</keyword>
<dbReference type="GeneID" id="113164276"/>
<keyword evidence="7 10" id="KW-0732">Signal</keyword>
<proteinExistence type="inferred from homology"/>
<dbReference type="RefSeq" id="XP_026219289.1">
    <property type="nucleotide sequence ID" value="XM_026363504.1"/>
</dbReference>
<comment type="similarity">
    <text evidence="3">Belongs to the SPP2 family.</text>
</comment>
<evidence type="ECO:0000313" key="12">
    <source>
        <dbReference type="Proteomes" id="UP000265040"/>
    </source>
</evidence>
<evidence type="ECO:0000256" key="7">
    <source>
        <dbReference type="ARBA" id="ARBA00022729"/>
    </source>
</evidence>
<evidence type="ECO:0000256" key="4">
    <source>
        <dbReference type="ARBA" id="ARBA00020365"/>
    </source>
</evidence>
<dbReference type="GO" id="GO:0046849">
    <property type="term" value="P:bone remodeling"/>
    <property type="evidence" value="ECO:0007669"/>
    <property type="project" value="InterPro"/>
</dbReference>
<gene>
    <name evidence="11" type="primary">SPP2</name>
</gene>
<dbReference type="Proteomes" id="UP000265040">
    <property type="component" value="Chromosome 2"/>
</dbReference>
<dbReference type="Gene3D" id="3.10.450.10">
    <property type="match status" value="1"/>
</dbReference>
<evidence type="ECO:0000313" key="11">
    <source>
        <dbReference type="Ensembl" id="ENSATEP00000005371.2"/>
    </source>
</evidence>
<dbReference type="SUPFAM" id="SSF54403">
    <property type="entry name" value="Cystatin/monellin"/>
    <property type="match status" value="1"/>
</dbReference>
<feature type="signal peptide" evidence="10">
    <location>
        <begin position="1"/>
        <end position="18"/>
    </location>
</feature>
<name>A0A3Q1IME0_ANATE</name>
<keyword evidence="5" id="KW-0964">Secreted</keyword>
<evidence type="ECO:0000256" key="5">
    <source>
        <dbReference type="ARBA" id="ARBA00022525"/>
    </source>
</evidence>
<dbReference type="GeneTree" id="ENSGT00390000009001"/>
<comment type="function">
    <text evidence="1">Could coordinate an aspect of bone turnover.</text>
</comment>
<keyword evidence="12" id="KW-1185">Reference proteome</keyword>
<dbReference type="Ensembl" id="ENSATET00000005461.3">
    <property type="protein sequence ID" value="ENSATEP00000005371.2"/>
    <property type="gene ID" value="ENSATEG00000003777.3"/>
</dbReference>
<dbReference type="InterPro" id="IPR010892">
    <property type="entry name" value="Spp-24"/>
</dbReference>
<dbReference type="OrthoDB" id="9944258at2759"/>
<evidence type="ECO:0000256" key="8">
    <source>
        <dbReference type="ARBA" id="ARBA00023157"/>
    </source>
</evidence>
<reference evidence="11" key="1">
    <citation type="submission" date="2021-04" db="EMBL/GenBank/DDBJ databases">
        <authorList>
            <consortium name="Wellcome Sanger Institute Data Sharing"/>
        </authorList>
    </citation>
    <scope>NUCLEOTIDE SEQUENCE [LARGE SCALE GENOMIC DNA]</scope>
</reference>
<evidence type="ECO:0000256" key="6">
    <source>
        <dbReference type="ARBA" id="ARBA00022553"/>
    </source>
</evidence>